<evidence type="ECO:0000313" key="4">
    <source>
        <dbReference type="EMBL" id="AEF84745.1"/>
    </source>
</evidence>
<accession>F5YLZ1</accession>
<feature type="region of interest" description="Disordered" evidence="2">
    <location>
        <begin position="346"/>
        <end position="366"/>
    </location>
</feature>
<keyword evidence="5" id="KW-1185">Reference proteome</keyword>
<reference evidence="5" key="1">
    <citation type="submission" date="2009-12" db="EMBL/GenBank/DDBJ databases">
        <title>Complete sequence of Treponema primitia strain ZAS-2.</title>
        <authorList>
            <person name="Tetu S.G."/>
            <person name="Matson E."/>
            <person name="Ren Q."/>
            <person name="Seshadri R."/>
            <person name="Elbourne L."/>
            <person name="Hassan K.A."/>
            <person name="Durkin A."/>
            <person name="Radune D."/>
            <person name="Mohamoud Y."/>
            <person name="Shay R."/>
            <person name="Jin S."/>
            <person name="Zhang X."/>
            <person name="Lucey K."/>
            <person name="Ballor N.R."/>
            <person name="Ottesen E."/>
            <person name="Rosenthal R."/>
            <person name="Allen A."/>
            <person name="Leadbetter J.R."/>
            <person name="Paulsen I.T."/>
        </authorList>
    </citation>
    <scope>NUCLEOTIDE SEQUENCE [LARGE SCALE GENOMIC DNA]</scope>
    <source>
        <strain evidence="5">ATCC BAA-887 / DSM 12427 / ZAS-2</strain>
    </source>
</reference>
<keyword evidence="1" id="KW-0175">Coiled coil</keyword>
<evidence type="ECO:0008006" key="6">
    <source>
        <dbReference type="Google" id="ProtNLM"/>
    </source>
</evidence>
<reference evidence="4 5" key="2">
    <citation type="journal article" date="2011" name="ISME J.">
        <title>RNA-seq reveals cooperative metabolic interactions between two termite-gut spirochete species in co-culture.</title>
        <authorList>
            <person name="Rosenthal A.Z."/>
            <person name="Matson E.G."/>
            <person name="Eldar A."/>
            <person name="Leadbetter J.R."/>
        </authorList>
    </citation>
    <scope>NUCLEOTIDE SEQUENCE [LARGE SCALE GENOMIC DNA]</scope>
    <source>
        <strain evidence="5">ATCC BAA-887 / DSM 12427 / ZAS-2</strain>
    </source>
</reference>
<evidence type="ECO:0000256" key="3">
    <source>
        <dbReference type="SAM" id="SignalP"/>
    </source>
</evidence>
<gene>
    <name evidence="4" type="ordered locus">TREPR_1801</name>
</gene>
<sequence length="704" mass="76088">MRKNYLMYPLLLTLAFSLNGTGFFAQSMQDREPPGTRGGSGGPANSGPAAEGELPLRRVSLFSSGVAYFEHAGELSGSAEIPLPFNAGAVNDALKSLVINDSGSHSPSVQYPSEQTLYRTLRSLRIDLSGNPGAAEILQGLRGAEILVNATPPVSGRILGIEYRSTPGSGIYGGEPVREAWLSLVTSQGIRVMAVKDMVSFSFTDPSLNGDIQRALDLIMESRQAETRTLRVVLPAQDRRTVSLSYVIPAPVWKVSYRLDLSREQPLLQGWAIVDNDGDTDWNRVELSLVTGRPVSFIQNLYPPYYLDRPTLPLAIAGAAEARSYDSGWGGAADAEALMETREYAPQAKSLSRAPVPAPPRDGAAYNSAMQSLAGGAESASGRELGDQFEFTLKDPVTLARQQSAMFPLVEGTVGVKKTLVFSGERAAQEGIIHPAISAELTNTTGMKLPAGPVTVFDGGSYAGDALLGFFPTGEKRLISYGEDLSVSGAVIASSTPVVRTVTISGGVMVIARRISFERSYTINNASGERKQLILEHPITAGTALVMPAEFDERTDTLYRFSMNLSAERELTITIREELPLEERIVLTQLLAENFAAYATNQEIPANARAALQQAIELKKAADTAKAAQLEIEGQRTYRTAEQDRIRRNLEAAGNQTPQGQEYLKRLVAMDTEIDALSASVDEARKTAQAAQKEYEDYLGRLDI</sequence>
<evidence type="ECO:0000256" key="2">
    <source>
        <dbReference type="SAM" id="MobiDB-lite"/>
    </source>
</evidence>
<dbReference type="STRING" id="545694.TREPR_1801"/>
<proteinExistence type="predicted"/>
<dbReference type="KEGG" id="tpi:TREPR_1801"/>
<protein>
    <recommendedName>
        <fullName evidence="6">DUF4139 domain-containing protein</fullName>
    </recommendedName>
</protein>
<evidence type="ECO:0000313" key="5">
    <source>
        <dbReference type="Proteomes" id="UP000009223"/>
    </source>
</evidence>
<dbReference type="AlphaFoldDB" id="F5YLZ1"/>
<organism evidence="4 5">
    <name type="scientific">Treponema primitia (strain ATCC BAA-887 / DSM 12427 / ZAS-2)</name>
    <dbReference type="NCBI Taxonomy" id="545694"/>
    <lineage>
        <taxon>Bacteria</taxon>
        <taxon>Pseudomonadati</taxon>
        <taxon>Spirochaetota</taxon>
        <taxon>Spirochaetia</taxon>
        <taxon>Spirochaetales</taxon>
        <taxon>Treponemataceae</taxon>
        <taxon>Treponema</taxon>
    </lineage>
</organism>
<feature type="signal peptide" evidence="3">
    <location>
        <begin position="1"/>
        <end position="25"/>
    </location>
</feature>
<dbReference type="PANTHER" id="PTHR38075:SF1">
    <property type="entry name" value="DUF4139 DOMAIN-CONTAINING PROTEIN"/>
    <property type="match status" value="1"/>
</dbReference>
<dbReference type="PANTHER" id="PTHR38075">
    <property type="entry name" value="DUF4139 DOMAIN-CONTAINING PROTEIN"/>
    <property type="match status" value="1"/>
</dbReference>
<feature type="coiled-coil region" evidence="1">
    <location>
        <begin position="674"/>
        <end position="701"/>
    </location>
</feature>
<dbReference type="HOGENOM" id="CLU_025153_0_0_12"/>
<dbReference type="OrthoDB" id="580912at2"/>
<feature type="region of interest" description="Disordered" evidence="2">
    <location>
        <begin position="26"/>
        <end position="50"/>
    </location>
</feature>
<dbReference type="Proteomes" id="UP000009223">
    <property type="component" value="Chromosome"/>
</dbReference>
<dbReference type="EMBL" id="CP001843">
    <property type="protein sequence ID" value="AEF84745.1"/>
    <property type="molecule type" value="Genomic_DNA"/>
</dbReference>
<dbReference type="eggNOG" id="COG5316">
    <property type="taxonomic scope" value="Bacteria"/>
</dbReference>
<dbReference type="RefSeq" id="WP_015708332.1">
    <property type="nucleotide sequence ID" value="NC_015578.1"/>
</dbReference>
<name>F5YLZ1_TREPZ</name>
<feature type="chain" id="PRO_5003329829" description="DUF4139 domain-containing protein" evidence="3">
    <location>
        <begin position="26"/>
        <end position="704"/>
    </location>
</feature>
<evidence type="ECO:0000256" key="1">
    <source>
        <dbReference type="SAM" id="Coils"/>
    </source>
</evidence>
<keyword evidence="3" id="KW-0732">Signal</keyword>